<dbReference type="InterPro" id="IPR021514">
    <property type="entry name" value="DUF3176"/>
</dbReference>
<proteinExistence type="predicted"/>
<sequence>MVVTIGCSVAIIAILSVFNRRPITDWTDKGKLAEIISLPTTLSILATAANATTTLVLGSAISQYKWVYFKTKNRSLDDLDLLDGTSRGTVWKCAELLLKRLGTLASLGAIAMILSLAVGPFYQQTAQLVEWDVPTDDGKASFGLAHQYISTGRPNFAAGFTEFSLPTAFQVEAATADTAMQGAIYRGLFNLDSPARFNCTANCTWPDPGVARPYISLGFRSDCANVTDATLRGSGWDDTLKNTARAINITTPGNITLNTIFSYTSWQPVVVVQSKSLLSIQSVGNIGVQIGNRVGPSIARIAVFRAELDSTNYELVSSKMHVTECDLSLVAYRYSDISVSNSILKIGKEEMIRLESGVIEETEDDGQHNGKLMGSFAAVVDSSGTTIPLKVSLADIGALTLLFTSTRFSGIIYAGELPDSSRHHRLSGMGDAFLGGDIADQLVTERFEKMAESMTLHLRSTYDVIAKGITVHSIVHYKVEWAWLALPLAVQLITLVFFFWVLIRNHQSALQHWKDSALAIISHSLQAVDDDIHRVEMVGPMHVEKFQELEDWAKKTKAKLL</sequence>
<accession>A0AAN6WFK6</accession>
<evidence type="ECO:0000313" key="2">
    <source>
        <dbReference type="EMBL" id="KAK4180605.1"/>
    </source>
</evidence>
<feature type="transmembrane region" description="Helical" evidence="1">
    <location>
        <begin position="101"/>
        <end position="122"/>
    </location>
</feature>
<feature type="transmembrane region" description="Helical" evidence="1">
    <location>
        <begin position="481"/>
        <end position="503"/>
    </location>
</feature>
<dbReference type="PANTHER" id="PTHR35394">
    <property type="entry name" value="DUF3176 DOMAIN-CONTAINING PROTEIN"/>
    <property type="match status" value="1"/>
</dbReference>
<evidence type="ECO:0000313" key="3">
    <source>
        <dbReference type="Proteomes" id="UP001302321"/>
    </source>
</evidence>
<keyword evidence="3" id="KW-1185">Reference proteome</keyword>
<keyword evidence="1" id="KW-1133">Transmembrane helix</keyword>
<dbReference type="EMBL" id="MU866096">
    <property type="protein sequence ID" value="KAK4180605.1"/>
    <property type="molecule type" value="Genomic_DNA"/>
</dbReference>
<dbReference type="PANTHER" id="PTHR35394:SF5">
    <property type="entry name" value="DUF3176 DOMAIN-CONTAINING PROTEIN"/>
    <property type="match status" value="1"/>
</dbReference>
<evidence type="ECO:0000256" key="1">
    <source>
        <dbReference type="SAM" id="Phobius"/>
    </source>
</evidence>
<name>A0AAN6WFK6_9PEZI</name>
<keyword evidence="1" id="KW-0812">Transmembrane</keyword>
<dbReference type="AlphaFoldDB" id="A0AAN6WFK6"/>
<reference evidence="2" key="2">
    <citation type="submission" date="2023-05" db="EMBL/GenBank/DDBJ databases">
        <authorList>
            <consortium name="Lawrence Berkeley National Laboratory"/>
            <person name="Steindorff A."/>
            <person name="Hensen N."/>
            <person name="Bonometti L."/>
            <person name="Westerberg I."/>
            <person name="Brannstrom I.O."/>
            <person name="Guillou S."/>
            <person name="Cros-Aarteil S."/>
            <person name="Calhoun S."/>
            <person name="Haridas S."/>
            <person name="Kuo A."/>
            <person name="Mondo S."/>
            <person name="Pangilinan J."/>
            <person name="Riley R."/>
            <person name="Labutti K."/>
            <person name="Andreopoulos B."/>
            <person name="Lipzen A."/>
            <person name="Chen C."/>
            <person name="Yanf M."/>
            <person name="Daum C."/>
            <person name="Ng V."/>
            <person name="Clum A."/>
            <person name="Ohm R."/>
            <person name="Martin F."/>
            <person name="Silar P."/>
            <person name="Natvig D."/>
            <person name="Lalanne C."/>
            <person name="Gautier V."/>
            <person name="Ament-Velasquez S.L."/>
            <person name="Kruys A."/>
            <person name="Hutchinson M.I."/>
            <person name="Powell A.J."/>
            <person name="Barry K."/>
            <person name="Miller A.N."/>
            <person name="Grigoriev I.V."/>
            <person name="Debuchy R."/>
            <person name="Gladieux P."/>
            <person name="Thoren M.H."/>
            <person name="Johannesson H."/>
        </authorList>
    </citation>
    <scope>NUCLEOTIDE SEQUENCE</scope>
    <source>
        <strain evidence="2">CBS 892.96</strain>
    </source>
</reference>
<dbReference type="Proteomes" id="UP001302321">
    <property type="component" value="Unassembled WGS sequence"/>
</dbReference>
<dbReference type="Pfam" id="PF11374">
    <property type="entry name" value="DUF3176"/>
    <property type="match status" value="1"/>
</dbReference>
<keyword evidence="1" id="KW-0472">Membrane</keyword>
<gene>
    <name evidence="2" type="ORF">QBC36DRAFT_319684</name>
</gene>
<comment type="caution">
    <text evidence="2">The sequence shown here is derived from an EMBL/GenBank/DDBJ whole genome shotgun (WGS) entry which is preliminary data.</text>
</comment>
<protein>
    <submittedName>
        <fullName evidence="2">Uncharacterized protein</fullName>
    </submittedName>
</protein>
<organism evidence="2 3">
    <name type="scientific">Triangularia setosa</name>
    <dbReference type="NCBI Taxonomy" id="2587417"/>
    <lineage>
        <taxon>Eukaryota</taxon>
        <taxon>Fungi</taxon>
        <taxon>Dikarya</taxon>
        <taxon>Ascomycota</taxon>
        <taxon>Pezizomycotina</taxon>
        <taxon>Sordariomycetes</taxon>
        <taxon>Sordariomycetidae</taxon>
        <taxon>Sordariales</taxon>
        <taxon>Podosporaceae</taxon>
        <taxon>Triangularia</taxon>
    </lineage>
</organism>
<feature type="transmembrane region" description="Helical" evidence="1">
    <location>
        <begin position="44"/>
        <end position="64"/>
    </location>
</feature>
<reference evidence="2" key="1">
    <citation type="journal article" date="2023" name="Mol. Phylogenet. Evol.">
        <title>Genome-scale phylogeny and comparative genomics of the fungal order Sordariales.</title>
        <authorList>
            <person name="Hensen N."/>
            <person name="Bonometti L."/>
            <person name="Westerberg I."/>
            <person name="Brannstrom I.O."/>
            <person name="Guillou S."/>
            <person name="Cros-Aarteil S."/>
            <person name="Calhoun S."/>
            <person name="Haridas S."/>
            <person name="Kuo A."/>
            <person name="Mondo S."/>
            <person name="Pangilinan J."/>
            <person name="Riley R."/>
            <person name="LaButti K."/>
            <person name="Andreopoulos B."/>
            <person name="Lipzen A."/>
            <person name="Chen C."/>
            <person name="Yan M."/>
            <person name="Daum C."/>
            <person name="Ng V."/>
            <person name="Clum A."/>
            <person name="Steindorff A."/>
            <person name="Ohm R.A."/>
            <person name="Martin F."/>
            <person name="Silar P."/>
            <person name="Natvig D.O."/>
            <person name="Lalanne C."/>
            <person name="Gautier V."/>
            <person name="Ament-Velasquez S.L."/>
            <person name="Kruys A."/>
            <person name="Hutchinson M.I."/>
            <person name="Powell A.J."/>
            <person name="Barry K."/>
            <person name="Miller A.N."/>
            <person name="Grigoriev I.V."/>
            <person name="Debuchy R."/>
            <person name="Gladieux P."/>
            <person name="Hiltunen Thoren M."/>
            <person name="Johannesson H."/>
        </authorList>
    </citation>
    <scope>NUCLEOTIDE SEQUENCE</scope>
    <source>
        <strain evidence="2">CBS 892.96</strain>
    </source>
</reference>